<evidence type="ECO:0000313" key="3">
    <source>
        <dbReference type="Proteomes" id="UP001602245"/>
    </source>
</evidence>
<sequence length="314" mass="33592">MTDLDLVEQFRADMPPADPATLARARNRMFREDGGRAPARRSRWVWRLAPAAALAAAVAATVVVAARPHHDPAVTSDAAQVLRLAAAEAGREPVLTARPDQFVYVDSLVAWAGASMPANTADKATYQPPVEKDRRIWLSVDGTRDGLLREKAVHQADAGNKLVLDDVPLPVQGNPIPAYAGNLPTDAKGMRDFLYTGGNSKHSADSSAWTKIGDTLREQYVPPASVAAMFEAAATIPGTSVVHQADLAGRKGIAVSRVEAGTRHDLIFDATTYHFLGERDVVVSDEAAPFPKNAVIGWTAQLKIAIVDRAGQLP</sequence>
<feature type="transmembrane region" description="Helical" evidence="1">
    <location>
        <begin position="44"/>
        <end position="66"/>
    </location>
</feature>
<keyword evidence="1" id="KW-1133">Transmembrane helix</keyword>
<protein>
    <submittedName>
        <fullName evidence="2">CU044_5270 family protein</fullName>
    </submittedName>
</protein>
<keyword evidence="1" id="KW-0812">Transmembrane</keyword>
<evidence type="ECO:0000313" key="2">
    <source>
        <dbReference type="EMBL" id="MFF5293151.1"/>
    </source>
</evidence>
<comment type="caution">
    <text evidence="2">The sequence shown here is derived from an EMBL/GenBank/DDBJ whole genome shotgun (WGS) entry which is preliminary data.</text>
</comment>
<dbReference type="InterPro" id="IPR047789">
    <property type="entry name" value="CU044_5270-like"/>
</dbReference>
<keyword evidence="1" id="KW-0472">Membrane</keyword>
<dbReference type="EMBL" id="JBIAZU010000005">
    <property type="protein sequence ID" value="MFF5293151.1"/>
    <property type="molecule type" value="Genomic_DNA"/>
</dbReference>
<name>A0ABW6WJS5_9ACTN</name>
<organism evidence="2 3">
    <name type="scientific">Paractinoplanes globisporus</name>
    <dbReference type="NCBI Taxonomy" id="113565"/>
    <lineage>
        <taxon>Bacteria</taxon>
        <taxon>Bacillati</taxon>
        <taxon>Actinomycetota</taxon>
        <taxon>Actinomycetes</taxon>
        <taxon>Micromonosporales</taxon>
        <taxon>Micromonosporaceae</taxon>
        <taxon>Paractinoplanes</taxon>
    </lineage>
</organism>
<proteinExistence type="predicted"/>
<reference evidence="2 3" key="1">
    <citation type="submission" date="2024-10" db="EMBL/GenBank/DDBJ databases">
        <title>The Natural Products Discovery Center: Release of the First 8490 Sequenced Strains for Exploring Actinobacteria Biosynthetic Diversity.</title>
        <authorList>
            <person name="Kalkreuter E."/>
            <person name="Kautsar S.A."/>
            <person name="Yang D."/>
            <person name="Bader C.D."/>
            <person name="Teijaro C.N."/>
            <person name="Fluegel L."/>
            <person name="Davis C.M."/>
            <person name="Simpson J.R."/>
            <person name="Lauterbach L."/>
            <person name="Steele A.D."/>
            <person name="Gui C."/>
            <person name="Meng S."/>
            <person name="Li G."/>
            <person name="Viehrig K."/>
            <person name="Ye F."/>
            <person name="Su P."/>
            <person name="Kiefer A.F."/>
            <person name="Nichols A."/>
            <person name="Cepeda A.J."/>
            <person name="Yan W."/>
            <person name="Fan B."/>
            <person name="Jiang Y."/>
            <person name="Adhikari A."/>
            <person name="Zheng C.-J."/>
            <person name="Schuster L."/>
            <person name="Cowan T.M."/>
            <person name="Smanski M.J."/>
            <person name="Chevrette M.G."/>
            <person name="De Carvalho L.P.S."/>
            <person name="Shen B."/>
        </authorList>
    </citation>
    <scope>NUCLEOTIDE SEQUENCE [LARGE SCALE GENOMIC DNA]</scope>
    <source>
        <strain evidence="2 3">NPDC000087</strain>
    </source>
</reference>
<dbReference type="RefSeq" id="WP_020512501.1">
    <property type="nucleotide sequence ID" value="NZ_JBIAZU010000005.1"/>
</dbReference>
<gene>
    <name evidence="2" type="ORF">ACFY35_27275</name>
</gene>
<accession>A0ABW6WJS5</accession>
<evidence type="ECO:0000256" key="1">
    <source>
        <dbReference type="SAM" id="Phobius"/>
    </source>
</evidence>
<keyword evidence="3" id="KW-1185">Reference proteome</keyword>
<dbReference type="Proteomes" id="UP001602245">
    <property type="component" value="Unassembled WGS sequence"/>
</dbReference>
<dbReference type="NCBIfam" id="NF038083">
    <property type="entry name" value="CU044_5270_fam"/>
    <property type="match status" value="1"/>
</dbReference>